<protein>
    <recommendedName>
        <fullName evidence="3">DUF531 domain-containing protein</fullName>
    </recommendedName>
</protein>
<evidence type="ECO:0008006" key="3">
    <source>
        <dbReference type="Google" id="ProtNLM"/>
    </source>
</evidence>
<evidence type="ECO:0000313" key="2">
    <source>
        <dbReference type="Proteomes" id="UP000183615"/>
    </source>
</evidence>
<name>A0A1J5TKX7_9ARCH</name>
<accession>A0A1J5TKX7</accession>
<reference evidence="1 2" key="1">
    <citation type="submission" date="2016-08" db="EMBL/GenBank/DDBJ databases">
        <title>New Insights into Marine Group III Euryarchaeota, from dark to light.</title>
        <authorList>
            <person name="Haro-Moreno J.M."/>
            <person name="Rodriguez-Valera F."/>
            <person name="Lopez-Garcia P."/>
            <person name="Moreira D."/>
            <person name="Martin-Cuadrado A.B."/>
        </authorList>
    </citation>
    <scope>NUCLEOTIDE SEQUENCE [LARGE SCALE GENOMIC DNA]</scope>
    <source>
        <strain evidence="1">CG-Epi2</strain>
    </source>
</reference>
<dbReference type="Proteomes" id="UP000183615">
    <property type="component" value="Unassembled WGS sequence"/>
</dbReference>
<dbReference type="InterPro" id="IPR007501">
    <property type="entry name" value="DUF531"/>
</dbReference>
<dbReference type="Pfam" id="PF04407">
    <property type="entry name" value="DUF531"/>
    <property type="match status" value="1"/>
</dbReference>
<dbReference type="AlphaFoldDB" id="A0A1J5TKX7"/>
<comment type="caution">
    <text evidence="1">The sequence shown here is derived from an EMBL/GenBank/DDBJ whole genome shotgun (WGS) entry which is preliminary data.</text>
</comment>
<dbReference type="EMBL" id="MIYZ01000039">
    <property type="protein sequence ID" value="OIR21617.1"/>
    <property type="molecule type" value="Genomic_DNA"/>
</dbReference>
<proteinExistence type="predicted"/>
<gene>
    <name evidence="1" type="ORF">BET99_01970</name>
</gene>
<sequence>MAPPLNIIVINSKKNEDFNDNHRRLIAKIAPICIAYDFHLILANFQISDTPVNFAKEIAPATSIGSSGEKLINLAQKGKLQITDLPLGTNFGKVIICTSKPNKDKSTDINIIADLSQKNKIALVFGTDEIRNKSIKKLSENSDYHCDISKKNIKLELDTEIGAIASIIYKIRTT</sequence>
<evidence type="ECO:0000313" key="1">
    <source>
        <dbReference type="EMBL" id="OIR21617.1"/>
    </source>
</evidence>
<organism evidence="1 2">
    <name type="scientific">Marine Group III euryarchaeote CG-Epi2</name>
    <dbReference type="NCBI Taxonomy" id="1888996"/>
    <lineage>
        <taxon>Archaea</taxon>
        <taxon>Methanobacteriati</taxon>
        <taxon>Thermoplasmatota</taxon>
        <taxon>Thermoplasmata</taxon>
        <taxon>Candidatus Thermoprofundales</taxon>
    </lineage>
</organism>